<feature type="region of interest" description="Disordered" evidence="8">
    <location>
        <begin position="955"/>
        <end position="977"/>
    </location>
</feature>
<dbReference type="PANTHER" id="PTHR12271:SF113">
    <property type="entry name" value="POLY(A) RNA POLYMERASE CID11"/>
    <property type="match status" value="1"/>
</dbReference>
<evidence type="ECO:0000256" key="1">
    <source>
        <dbReference type="ARBA" id="ARBA00001936"/>
    </source>
</evidence>
<accession>A0A8H3EI55</accession>
<feature type="region of interest" description="Disordered" evidence="8">
    <location>
        <begin position="1"/>
        <end position="110"/>
    </location>
</feature>
<keyword evidence="7" id="KW-0460">Magnesium</keyword>
<dbReference type="GO" id="GO:0046872">
    <property type="term" value="F:metal ion binding"/>
    <property type="evidence" value="ECO:0007669"/>
    <property type="project" value="UniProtKB-KW"/>
</dbReference>
<dbReference type="InterPro" id="IPR054708">
    <property type="entry name" value="MTPAP-like_central"/>
</dbReference>
<evidence type="ECO:0000256" key="8">
    <source>
        <dbReference type="SAM" id="MobiDB-lite"/>
    </source>
</evidence>
<evidence type="ECO:0000256" key="3">
    <source>
        <dbReference type="ARBA" id="ARBA00008593"/>
    </source>
</evidence>
<organism evidence="11 12">
    <name type="scientific">Gomphillus americanus</name>
    <dbReference type="NCBI Taxonomy" id="1940652"/>
    <lineage>
        <taxon>Eukaryota</taxon>
        <taxon>Fungi</taxon>
        <taxon>Dikarya</taxon>
        <taxon>Ascomycota</taxon>
        <taxon>Pezizomycotina</taxon>
        <taxon>Lecanoromycetes</taxon>
        <taxon>OSLEUM clade</taxon>
        <taxon>Ostropomycetidae</taxon>
        <taxon>Ostropales</taxon>
        <taxon>Graphidaceae</taxon>
        <taxon>Gomphilloideae</taxon>
        <taxon>Gomphillus</taxon>
    </lineage>
</organism>
<keyword evidence="6" id="KW-0479">Metal-binding</keyword>
<feature type="region of interest" description="Disordered" evidence="8">
    <location>
        <begin position="474"/>
        <end position="539"/>
    </location>
</feature>
<feature type="region of interest" description="Disordered" evidence="8">
    <location>
        <begin position="638"/>
        <end position="673"/>
    </location>
</feature>
<feature type="compositionally biased region" description="Polar residues" evidence="8">
    <location>
        <begin position="966"/>
        <end position="977"/>
    </location>
</feature>
<dbReference type="Proteomes" id="UP000664169">
    <property type="component" value="Unassembled WGS sequence"/>
</dbReference>
<feature type="compositionally biased region" description="Basic and acidic residues" evidence="8">
    <location>
        <begin position="90"/>
        <end position="102"/>
    </location>
</feature>
<dbReference type="SUPFAM" id="SSF81631">
    <property type="entry name" value="PAP/OAS1 substrate-binding domain"/>
    <property type="match status" value="1"/>
</dbReference>
<feature type="compositionally biased region" description="Polar residues" evidence="8">
    <location>
        <begin position="10"/>
        <end position="59"/>
    </location>
</feature>
<keyword evidence="5" id="KW-0808">Transferase</keyword>
<feature type="compositionally biased region" description="Polar residues" evidence="8">
    <location>
        <begin position="1142"/>
        <end position="1155"/>
    </location>
</feature>
<reference evidence="11" key="1">
    <citation type="submission" date="2021-03" db="EMBL/GenBank/DDBJ databases">
        <authorList>
            <person name="Tagirdzhanova G."/>
        </authorList>
    </citation>
    <scope>NUCLEOTIDE SEQUENCE</scope>
</reference>
<sequence length="1189" mass="131320">MAAAAAAEVSNRSPKAARSSSSVGTMVTEQNIHQLNSLQTRPLPSNSNLAAQQSYSLPSTPYVGAREFNGQFRTPSPVYGTAQPSSPRTARSESDSTMRPPERTPSAGCKYETGIMHFKRRMPYSLGSDRLDSSPTKVKKHLEPEEDKKLSGDMRDLYDRLQPTKESEEKRTRFVKKLDTILNERWPGNDIQVHVFGSSGNSLFTNDSDVDICITTKSEALQRTCLLAKALGEHGMENIECRPNAKVPIVKMWDPELKLACDMNVNNTAALNNTRMMKAYVQIDPRVRPLAMIIKYWTRRRILNDAALGGTLSSYTWLCMIINFLQCRHPKILPTLQKPPYFEPTSEAPTGFNEAPDLTKDFGKLNRESLGDLLFAFFRRYAHEVDYERYVISIKEGGLISKQEKQWHTSQNTRLCVEEPFNLSRNLGNTADDTSFRGVHLELRKAFDLISQGKLEECCEEYIFPTNEERAGRNQNIFTKPVSQPRPVLTRSQSQTGSNRIPRQSVESKRNGLPNQKQRTGSSNRRASSAVPHKLNVHPVQLFDPTASGSQLHETLAHQYQNLQRQEQQLRMKMQGSSNLSGHVLVSNNGSGYYFDPHLQTGADTQRRHSTASGRSHHVPLPQFTPLTNMPGIANFLPPGFLSTQSTSPQTATSPPSPSLSYVQPRHRANTRRSATVDSGLYTGTRSHSQPPANNPTTLQHVFYMYPETYVYPERQRFPLGHRTLQDIQNDYLVHRQRFANDDGMLSLNSAKFSSFDSPSIGSEAECASIPDDRLLRSEAPSVKSGYPATLPSTEDAIHNHQQRQAEYILANTVSKPLPPRPRSNSLLPTPHGISFFAVEPLDSPPQRHSFPIQIPDFSTPQTRGITPDTDRLVMLNGNGFFEHPTSPEHFGDYVAARSSYSIDSTATPASSIGTPSQEQNEPFVIDSSTERAPAQKPPAAIQFGQFPARAPYRTGQQLRSDDMRSSSTLYGSGKSPYSQTLSGLGINLAIDHNDSSSTNDTPMMKQSSTVAGLNLASTLKPGSILSPVREVRTPSPTATRNGGAVAYPQPSTILEQAAVNRANGVASVSTRPELDNHTKMHHRARSVESVRTQSNKQSQMDPPSAKTSIPQTSHSSKSTQAKMGEASGKGATQHVQAVIQPLSQFGPQQSGWQQTGSGKKKKNNNTSKKSASVGSVPVPVNLSERKGG</sequence>
<evidence type="ECO:0000313" key="12">
    <source>
        <dbReference type="Proteomes" id="UP000664169"/>
    </source>
</evidence>
<feature type="region of interest" description="Disordered" evidence="8">
    <location>
        <begin position="123"/>
        <end position="150"/>
    </location>
</feature>
<dbReference type="Pfam" id="PF03828">
    <property type="entry name" value="PAP_assoc"/>
    <property type="match status" value="1"/>
</dbReference>
<evidence type="ECO:0000256" key="6">
    <source>
        <dbReference type="ARBA" id="ARBA00022723"/>
    </source>
</evidence>
<evidence type="ECO:0000256" key="2">
    <source>
        <dbReference type="ARBA" id="ARBA00001946"/>
    </source>
</evidence>
<dbReference type="PANTHER" id="PTHR12271">
    <property type="entry name" value="POLY A POLYMERASE CID PAP -RELATED"/>
    <property type="match status" value="1"/>
</dbReference>
<dbReference type="Gene3D" id="1.10.1410.10">
    <property type="match status" value="1"/>
</dbReference>
<comment type="caution">
    <text evidence="11">The sequence shown here is derived from an EMBL/GenBank/DDBJ whole genome shotgun (WGS) entry which is preliminary data.</text>
</comment>
<feature type="domain" description="Poly(A) RNA polymerase mitochondrial-like central palm" evidence="10">
    <location>
        <begin position="150"/>
        <end position="282"/>
    </location>
</feature>
<feature type="domain" description="PAP-associated" evidence="9">
    <location>
        <begin position="369"/>
        <end position="424"/>
    </location>
</feature>
<evidence type="ECO:0000256" key="7">
    <source>
        <dbReference type="ARBA" id="ARBA00022842"/>
    </source>
</evidence>
<dbReference type="InterPro" id="IPR043519">
    <property type="entry name" value="NT_sf"/>
</dbReference>
<dbReference type="OrthoDB" id="2274644at2759"/>
<dbReference type="GO" id="GO:0010605">
    <property type="term" value="P:negative regulation of macromolecule metabolic process"/>
    <property type="evidence" value="ECO:0007669"/>
    <property type="project" value="UniProtKB-ARBA"/>
</dbReference>
<feature type="region of interest" description="Disordered" evidence="8">
    <location>
        <begin position="603"/>
        <end position="623"/>
    </location>
</feature>
<proteinExistence type="inferred from homology"/>
<dbReference type="SUPFAM" id="SSF81301">
    <property type="entry name" value="Nucleotidyltransferase"/>
    <property type="match status" value="1"/>
</dbReference>
<name>A0A8H3EI55_9LECA</name>
<feature type="compositionally biased region" description="Low complexity" evidence="8">
    <location>
        <begin position="642"/>
        <end position="654"/>
    </location>
</feature>
<gene>
    <name evidence="11" type="ORF">GOMPHAMPRED_003352</name>
</gene>
<dbReference type="GO" id="GO:1990817">
    <property type="term" value="F:poly(A) RNA polymerase activity"/>
    <property type="evidence" value="ECO:0007669"/>
    <property type="project" value="UniProtKB-EC"/>
</dbReference>
<dbReference type="EMBL" id="CAJPDQ010000002">
    <property type="protein sequence ID" value="CAF9905748.1"/>
    <property type="molecule type" value="Genomic_DNA"/>
</dbReference>
<evidence type="ECO:0000256" key="4">
    <source>
        <dbReference type="ARBA" id="ARBA00012388"/>
    </source>
</evidence>
<feature type="compositionally biased region" description="Basic and acidic residues" evidence="8">
    <location>
        <begin position="141"/>
        <end position="150"/>
    </location>
</feature>
<dbReference type="CDD" id="cd05402">
    <property type="entry name" value="NT_PAP_TUTase"/>
    <property type="match status" value="1"/>
</dbReference>
<evidence type="ECO:0000313" key="11">
    <source>
        <dbReference type="EMBL" id="CAF9905748.1"/>
    </source>
</evidence>
<evidence type="ECO:0000259" key="9">
    <source>
        <dbReference type="Pfam" id="PF03828"/>
    </source>
</evidence>
<comment type="cofactor">
    <cofactor evidence="2">
        <name>Mg(2+)</name>
        <dbReference type="ChEBI" id="CHEBI:18420"/>
    </cofactor>
</comment>
<dbReference type="InterPro" id="IPR002058">
    <property type="entry name" value="PAP_assoc"/>
</dbReference>
<feature type="region of interest" description="Disordered" evidence="8">
    <location>
        <begin position="1067"/>
        <end position="1189"/>
    </location>
</feature>
<dbReference type="GO" id="GO:0031123">
    <property type="term" value="P:RNA 3'-end processing"/>
    <property type="evidence" value="ECO:0007669"/>
    <property type="project" value="TreeGrafter"/>
</dbReference>
<comment type="cofactor">
    <cofactor evidence="1">
        <name>Mn(2+)</name>
        <dbReference type="ChEBI" id="CHEBI:29035"/>
    </cofactor>
</comment>
<feature type="compositionally biased region" description="Polar residues" evidence="8">
    <location>
        <begin position="490"/>
        <end position="502"/>
    </location>
</feature>
<dbReference type="EC" id="2.7.7.19" evidence="4"/>
<dbReference type="Gene3D" id="3.30.460.10">
    <property type="entry name" value="Beta Polymerase, domain 2"/>
    <property type="match status" value="1"/>
</dbReference>
<dbReference type="AlphaFoldDB" id="A0A8H3EI55"/>
<evidence type="ECO:0000259" key="10">
    <source>
        <dbReference type="Pfam" id="PF22600"/>
    </source>
</evidence>
<dbReference type="Pfam" id="PF22600">
    <property type="entry name" value="MTPAP-like_central"/>
    <property type="match status" value="1"/>
</dbReference>
<keyword evidence="12" id="KW-1185">Reference proteome</keyword>
<comment type="similarity">
    <text evidence="3">Belongs to the DNA polymerase type-B-like family.</text>
</comment>
<feature type="compositionally biased region" description="Polar residues" evidence="8">
    <location>
        <begin position="1090"/>
        <end position="1122"/>
    </location>
</feature>
<feature type="compositionally biased region" description="Polar residues" evidence="8">
    <location>
        <begin position="513"/>
        <end position="527"/>
    </location>
</feature>
<evidence type="ECO:0000256" key="5">
    <source>
        <dbReference type="ARBA" id="ARBA00022679"/>
    </source>
</evidence>
<protein>
    <recommendedName>
        <fullName evidence="4">polynucleotide adenylyltransferase</fullName>
        <ecNumber evidence="4">2.7.7.19</ecNumber>
    </recommendedName>
</protein>